<evidence type="ECO:0000259" key="4">
    <source>
        <dbReference type="Pfam" id="PF00488"/>
    </source>
</evidence>
<sequence length="163" mass="18183">MFGQLHYLARLGCPVPGRNARLFLCDALFTHFEREENTTDMRGKLRDDLVRIHGILTQATSDSLIVMNEIFSSTTLTDALFLSKRIIGAILEVGVLCVCVTFIGELARLSDEAVSMVSEIDPAAPALRTYRIRRRDAGSKAYAISVAQQYGLTYDRLKERLGL</sequence>
<comment type="caution">
    <text evidence="5">The sequence shown here is derived from an EMBL/GenBank/DDBJ whole genome shotgun (WGS) entry which is preliminary data.</text>
</comment>
<dbReference type="Pfam" id="PF00488">
    <property type="entry name" value="MutS_V"/>
    <property type="match status" value="1"/>
</dbReference>
<protein>
    <recommendedName>
        <fullName evidence="4">DNA mismatch repair proteins mutS family domain-containing protein</fullName>
    </recommendedName>
</protein>
<keyword evidence="3" id="KW-0238">DNA-binding</keyword>
<dbReference type="GO" id="GO:0140664">
    <property type="term" value="F:ATP-dependent DNA damage sensor activity"/>
    <property type="evidence" value="ECO:0007669"/>
    <property type="project" value="InterPro"/>
</dbReference>
<proteinExistence type="predicted"/>
<evidence type="ECO:0000313" key="5">
    <source>
        <dbReference type="EMBL" id="PMS19829.1"/>
    </source>
</evidence>
<reference evidence="5 6" key="1">
    <citation type="submission" date="2018-01" db="EMBL/GenBank/DDBJ databases">
        <title>Whole genome analyses suggest that Burkholderia sensu lato contains two further novel genera in the rhizoxinica-symbiotica group Mycetohabitans gen. nov., and Trinickia gen. nov.: implications for the evolution of diazotrophy and nodulation in the Burkholderiaceae.</title>
        <authorList>
            <person name="Estrada-de los Santos P."/>
            <person name="Palmer M."/>
            <person name="Chavez-Ramirez B."/>
            <person name="Beukes C."/>
            <person name="Steenkamp E.T."/>
            <person name="Hirsch A.M."/>
            <person name="Manyaka P."/>
            <person name="Maluk M."/>
            <person name="Lafos M."/>
            <person name="Crook M."/>
            <person name="Gross E."/>
            <person name="Simon M.F."/>
            <person name="Bueno dos Reis Junior F."/>
            <person name="Poole P.S."/>
            <person name="Venter S.N."/>
            <person name="James E.K."/>
        </authorList>
    </citation>
    <scope>NUCLEOTIDE SEQUENCE [LARGE SCALE GENOMIC DNA]</scope>
    <source>
        <strain evidence="5 6">GIMN1.004</strain>
    </source>
</reference>
<evidence type="ECO:0000256" key="2">
    <source>
        <dbReference type="ARBA" id="ARBA00022840"/>
    </source>
</evidence>
<dbReference type="InterPro" id="IPR027417">
    <property type="entry name" value="P-loop_NTPase"/>
</dbReference>
<gene>
    <name evidence="5" type="ORF">C0Z18_12965</name>
</gene>
<name>A0A2N7VRS8_9BURK</name>
<dbReference type="Proteomes" id="UP000235616">
    <property type="component" value="Unassembled WGS sequence"/>
</dbReference>
<dbReference type="InterPro" id="IPR000432">
    <property type="entry name" value="DNA_mismatch_repair_MutS_C"/>
</dbReference>
<evidence type="ECO:0000313" key="6">
    <source>
        <dbReference type="Proteomes" id="UP000235616"/>
    </source>
</evidence>
<dbReference type="InterPro" id="IPR045076">
    <property type="entry name" value="MutS"/>
</dbReference>
<organism evidence="5 6">
    <name type="scientific">Trinickia dabaoshanensis</name>
    <dbReference type="NCBI Taxonomy" id="564714"/>
    <lineage>
        <taxon>Bacteria</taxon>
        <taxon>Pseudomonadati</taxon>
        <taxon>Pseudomonadota</taxon>
        <taxon>Betaproteobacteria</taxon>
        <taxon>Burkholderiales</taxon>
        <taxon>Burkholderiaceae</taxon>
        <taxon>Trinickia</taxon>
    </lineage>
</organism>
<dbReference type="Gene3D" id="3.40.50.300">
    <property type="entry name" value="P-loop containing nucleotide triphosphate hydrolases"/>
    <property type="match status" value="1"/>
</dbReference>
<dbReference type="EMBL" id="PNYA01000010">
    <property type="protein sequence ID" value="PMS19829.1"/>
    <property type="molecule type" value="Genomic_DNA"/>
</dbReference>
<feature type="domain" description="DNA mismatch repair proteins mutS family" evidence="4">
    <location>
        <begin position="7"/>
        <end position="152"/>
    </location>
</feature>
<dbReference type="GO" id="GO:0005829">
    <property type="term" value="C:cytosol"/>
    <property type="evidence" value="ECO:0007669"/>
    <property type="project" value="TreeGrafter"/>
</dbReference>
<dbReference type="PANTHER" id="PTHR11361:SF34">
    <property type="entry name" value="DNA MISMATCH REPAIR PROTEIN MSH1, MITOCHONDRIAL"/>
    <property type="match status" value="1"/>
</dbReference>
<keyword evidence="1" id="KW-0547">Nucleotide-binding</keyword>
<accession>A0A2N7VRS8</accession>
<dbReference type="GO" id="GO:0006298">
    <property type="term" value="P:mismatch repair"/>
    <property type="evidence" value="ECO:0007669"/>
    <property type="project" value="InterPro"/>
</dbReference>
<dbReference type="GO" id="GO:0005524">
    <property type="term" value="F:ATP binding"/>
    <property type="evidence" value="ECO:0007669"/>
    <property type="project" value="UniProtKB-KW"/>
</dbReference>
<keyword evidence="6" id="KW-1185">Reference proteome</keyword>
<dbReference type="OrthoDB" id="9808166at2"/>
<evidence type="ECO:0000256" key="3">
    <source>
        <dbReference type="ARBA" id="ARBA00023125"/>
    </source>
</evidence>
<dbReference type="GO" id="GO:0030983">
    <property type="term" value="F:mismatched DNA binding"/>
    <property type="evidence" value="ECO:0007669"/>
    <property type="project" value="InterPro"/>
</dbReference>
<dbReference type="AlphaFoldDB" id="A0A2N7VRS8"/>
<keyword evidence="2" id="KW-0067">ATP-binding</keyword>
<dbReference type="PANTHER" id="PTHR11361">
    <property type="entry name" value="DNA MISMATCH REPAIR PROTEIN MUTS FAMILY MEMBER"/>
    <property type="match status" value="1"/>
</dbReference>
<dbReference type="SUPFAM" id="SSF52540">
    <property type="entry name" value="P-loop containing nucleoside triphosphate hydrolases"/>
    <property type="match status" value="1"/>
</dbReference>
<evidence type="ECO:0000256" key="1">
    <source>
        <dbReference type="ARBA" id="ARBA00022741"/>
    </source>
</evidence>